<feature type="domain" description="IraD/Gp25-like" evidence="1">
    <location>
        <begin position="32"/>
        <end position="122"/>
    </location>
</feature>
<name>A0A5C8KCG3_9BACT</name>
<dbReference type="InterPro" id="IPR007048">
    <property type="entry name" value="IraD/Gp25-like"/>
</dbReference>
<dbReference type="OrthoDB" id="9802846at2"/>
<evidence type="ECO:0000259" key="1">
    <source>
        <dbReference type="Pfam" id="PF04965"/>
    </source>
</evidence>
<accession>A0A5C8KCG3</accession>
<dbReference type="Pfam" id="PF04965">
    <property type="entry name" value="GPW_gp25"/>
    <property type="match status" value="1"/>
</dbReference>
<dbReference type="Proteomes" id="UP000321926">
    <property type="component" value="Unassembled WGS sequence"/>
</dbReference>
<keyword evidence="3" id="KW-1185">Reference proteome</keyword>
<evidence type="ECO:0000313" key="2">
    <source>
        <dbReference type="EMBL" id="TXK50294.1"/>
    </source>
</evidence>
<gene>
    <name evidence="2" type="ORF">FVR03_05230</name>
</gene>
<dbReference type="SUPFAM" id="SSF160719">
    <property type="entry name" value="gpW/gp25-like"/>
    <property type="match status" value="1"/>
</dbReference>
<dbReference type="AlphaFoldDB" id="A0A5C8KCG3"/>
<dbReference type="Gene3D" id="3.10.450.40">
    <property type="match status" value="1"/>
</dbReference>
<organism evidence="2 3">
    <name type="scientific">Pontibacter qinzhouensis</name>
    <dbReference type="NCBI Taxonomy" id="2603253"/>
    <lineage>
        <taxon>Bacteria</taxon>
        <taxon>Pseudomonadati</taxon>
        <taxon>Bacteroidota</taxon>
        <taxon>Cytophagia</taxon>
        <taxon>Cytophagales</taxon>
        <taxon>Hymenobacteraceae</taxon>
        <taxon>Pontibacter</taxon>
    </lineage>
</organism>
<protein>
    <submittedName>
        <fullName evidence="2">GPW/gp25 family protein</fullName>
    </submittedName>
</protein>
<evidence type="ECO:0000313" key="3">
    <source>
        <dbReference type="Proteomes" id="UP000321926"/>
    </source>
</evidence>
<proteinExistence type="predicted"/>
<dbReference type="RefSeq" id="WP_147920707.1">
    <property type="nucleotide sequence ID" value="NZ_VRTY01000013.1"/>
</dbReference>
<comment type="caution">
    <text evidence="2">The sequence shown here is derived from an EMBL/GenBank/DDBJ whole genome shotgun (WGS) entry which is preliminary data.</text>
</comment>
<dbReference type="EMBL" id="VRTY01000013">
    <property type="protein sequence ID" value="TXK50294.1"/>
    <property type="molecule type" value="Genomic_DNA"/>
</dbReference>
<sequence length="147" mass="16985">MSQRSNNRNFIGRGWSFPPHFDLTSKGVTMTEGVEDINNSLTILLSTIVGERVMDMRYGCNLEDMVFETLDTSSITFLVTKIEKAILFYEARIEVERIELNTQNLLEGIILIEIDYIISATNSRYNFVYPFWREEGTELNSLVRLNS</sequence>
<reference evidence="2 3" key="1">
    <citation type="submission" date="2019-08" db="EMBL/GenBank/DDBJ databases">
        <authorList>
            <person name="Shi S."/>
        </authorList>
    </citation>
    <scope>NUCLEOTIDE SEQUENCE [LARGE SCALE GENOMIC DNA]</scope>
    <source>
        <strain evidence="2 3">GY10130</strain>
    </source>
</reference>